<dbReference type="Proteomes" id="UP000009138">
    <property type="component" value="Unassembled WGS sequence"/>
</dbReference>
<name>I1CPX2_RHIO9</name>
<evidence type="ECO:0000313" key="2">
    <source>
        <dbReference type="Proteomes" id="UP000009138"/>
    </source>
</evidence>
<accession>I1CPX2</accession>
<reference evidence="1 2" key="1">
    <citation type="journal article" date="2009" name="PLoS Genet.">
        <title>Genomic analysis of the basal lineage fungus Rhizopus oryzae reveals a whole-genome duplication.</title>
        <authorList>
            <person name="Ma L.-J."/>
            <person name="Ibrahim A.S."/>
            <person name="Skory C."/>
            <person name="Grabherr M.G."/>
            <person name="Burger G."/>
            <person name="Butler M."/>
            <person name="Elias M."/>
            <person name="Idnurm A."/>
            <person name="Lang B.F."/>
            <person name="Sone T."/>
            <person name="Abe A."/>
            <person name="Calvo S.E."/>
            <person name="Corrochano L.M."/>
            <person name="Engels R."/>
            <person name="Fu J."/>
            <person name="Hansberg W."/>
            <person name="Kim J.-M."/>
            <person name="Kodira C.D."/>
            <person name="Koehrsen M.J."/>
            <person name="Liu B."/>
            <person name="Miranda-Saavedra D."/>
            <person name="O'Leary S."/>
            <person name="Ortiz-Castellanos L."/>
            <person name="Poulter R."/>
            <person name="Rodriguez-Romero J."/>
            <person name="Ruiz-Herrera J."/>
            <person name="Shen Y.-Q."/>
            <person name="Zeng Q."/>
            <person name="Galagan J."/>
            <person name="Birren B.W."/>
            <person name="Cuomo C.A."/>
            <person name="Wickes B.L."/>
        </authorList>
    </citation>
    <scope>NUCLEOTIDE SEQUENCE [LARGE SCALE GENOMIC DNA]</scope>
    <source>
        <strain evidence="2">RA 99-880 / ATCC MYA-4621 / FGSC 9543 / NRRL 43880</strain>
    </source>
</reference>
<keyword evidence="2" id="KW-1185">Reference proteome</keyword>
<dbReference type="RefSeq" id="XP_067525898.1">
    <property type="nucleotide sequence ID" value="XM_067669797.1"/>
</dbReference>
<dbReference type="VEuPathDB" id="FungiDB:RO3G_15213"/>
<organism evidence="1 2">
    <name type="scientific">Rhizopus delemar (strain RA 99-880 / ATCC MYA-4621 / FGSC 9543 / NRRL 43880)</name>
    <name type="common">Mucormycosis agent</name>
    <name type="synonym">Rhizopus arrhizus var. delemar</name>
    <dbReference type="NCBI Taxonomy" id="246409"/>
    <lineage>
        <taxon>Eukaryota</taxon>
        <taxon>Fungi</taxon>
        <taxon>Fungi incertae sedis</taxon>
        <taxon>Mucoromycota</taxon>
        <taxon>Mucoromycotina</taxon>
        <taxon>Mucoromycetes</taxon>
        <taxon>Mucorales</taxon>
        <taxon>Mucorineae</taxon>
        <taxon>Rhizopodaceae</taxon>
        <taxon>Rhizopus</taxon>
    </lineage>
</organism>
<evidence type="ECO:0000313" key="1">
    <source>
        <dbReference type="EMBL" id="EIE90502.1"/>
    </source>
</evidence>
<sequence length="110" mass="12478">MFAANNEALILFYIQRVTHKLGLRSRWQGLNGKGGKYLHGYQGQRAICLYEFERDKPKRMSINHKSDQITKREGSFPKYFPRHALSVMPPAADVVLQSTSSHLGASEAQT</sequence>
<gene>
    <name evidence="1" type="ORF">RO3G_15213</name>
</gene>
<dbReference type="AlphaFoldDB" id="I1CPX2"/>
<dbReference type="OMA" id="RMFINHK"/>
<dbReference type="EMBL" id="CH476746">
    <property type="protein sequence ID" value="EIE90502.1"/>
    <property type="molecule type" value="Genomic_DNA"/>
</dbReference>
<dbReference type="InParanoid" id="I1CPX2"/>
<proteinExistence type="predicted"/>
<dbReference type="GeneID" id="93622178"/>
<protein>
    <submittedName>
        <fullName evidence="1">Uncharacterized protein</fullName>
    </submittedName>
</protein>